<dbReference type="AlphaFoldDB" id="A0A9X3ACT4"/>
<keyword evidence="1" id="KW-0175">Coiled coil</keyword>
<protein>
    <submittedName>
        <fullName evidence="2">Uncharacterized protein</fullName>
    </submittedName>
</protein>
<feature type="coiled-coil region" evidence="1">
    <location>
        <begin position="24"/>
        <end position="51"/>
    </location>
</feature>
<gene>
    <name evidence="2" type="ORF">GGP82_001202</name>
</gene>
<evidence type="ECO:0000313" key="2">
    <source>
        <dbReference type="EMBL" id="MCS3864656.1"/>
    </source>
</evidence>
<reference evidence="2" key="1">
    <citation type="submission" date="2022-08" db="EMBL/GenBank/DDBJ databases">
        <title>Genomic Encyclopedia of Type Strains, Phase V (KMG-V): Genome sequencing to study the core and pangenomes of soil and plant-associated prokaryotes.</title>
        <authorList>
            <person name="Whitman W."/>
        </authorList>
    </citation>
    <scope>NUCLEOTIDE SEQUENCE</scope>
    <source>
        <strain evidence="2">SP2016B</strain>
    </source>
</reference>
<comment type="caution">
    <text evidence="2">The sequence shown here is derived from an EMBL/GenBank/DDBJ whole genome shotgun (WGS) entry which is preliminary data.</text>
</comment>
<dbReference type="RefSeq" id="WP_013061179.1">
    <property type="nucleotide sequence ID" value="NZ_JANTYZ010000002.1"/>
</dbReference>
<dbReference type="EMBL" id="JANTYZ010000002">
    <property type="protein sequence ID" value="MCS3864656.1"/>
    <property type="molecule type" value="Genomic_DNA"/>
</dbReference>
<name>A0A9X3ACT4_9BACT</name>
<sequence>MPKRITKIELTPDELQKEREAAASLAAREVLEEVKEDIESLRADLKQVAIVRDLVPEHVLLDWLDVSRKTIKRWDVPVESEQGQTRFYHMPTVIDHLSDRHDRKFELKLTE</sequence>
<evidence type="ECO:0000313" key="3">
    <source>
        <dbReference type="Proteomes" id="UP001155034"/>
    </source>
</evidence>
<organism evidence="2 3">
    <name type="scientific">Salinibacter ruber</name>
    <dbReference type="NCBI Taxonomy" id="146919"/>
    <lineage>
        <taxon>Bacteria</taxon>
        <taxon>Pseudomonadati</taxon>
        <taxon>Rhodothermota</taxon>
        <taxon>Rhodothermia</taxon>
        <taxon>Rhodothermales</taxon>
        <taxon>Salinibacteraceae</taxon>
        <taxon>Salinibacter</taxon>
    </lineage>
</organism>
<evidence type="ECO:0000256" key="1">
    <source>
        <dbReference type="SAM" id="Coils"/>
    </source>
</evidence>
<dbReference type="Proteomes" id="UP001155034">
    <property type="component" value="Unassembled WGS sequence"/>
</dbReference>
<accession>A0A9X3ACT4</accession>
<proteinExistence type="predicted"/>